<dbReference type="AlphaFoldDB" id="A0AAP5V0J8"/>
<dbReference type="RefSeq" id="WP_315697452.1">
    <property type="nucleotide sequence ID" value="NZ_JANSLM010000021.1"/>
</dbReference>
<sequence length="51" mass="5592">MLELIDIVRNGLPLSEPRSWLLIAAVAAACIAGWYSGDVAAWYASRNKETE</sequence>
<proteinExistence type="predicted"/>
<accession>A0AAP5V0J8</accession>
<gene>
    <name evidence="2" type="ORF">ParKJ_36855</name>
</gene>
<evidence type="ECO:0000313" key="3">
    <source>
        <dbReference type="Proteomes" id="UP001246473"/>
    </source>
</evidence>
<keyword evidence="1" id="KW-1133">Transmembrane helix</keyword>
<keyword evidence="1" id="KW-0812">Transmembrane</keyword>
<protein>
    <submittedName>
        <fullName evidence="2">Uncharacterized protein</fullName>
    </submittedName>
</protein>
<feature type="transmembrane region" description="Helical" evidence="1">
    <location>
        <begin position="20"/>
        <end position="44"/>
    </location>
</feature>
<evidence type="ECO:0000313" key="2">
    <source>
        <dbReference type="EMBL" id="MDT8843012.1"/>
    </source>
</evidence>
<evidence type="ECO:0000256" key="1">
    <source>
        <dbReference type="SAM" id="Phobius"/>
    </source>
</evidence>
<comment type="caution">
    <text evidence="2">The sequence shown here is derived from an EMBL/GenBank/DDBJ whole genome shotgun (WGS) entry which is preliminary data.</text>
</comment>
<dbReference type="EMBL" id="JANSLM010000021">
    <property type="protein sequence ID" value="MDT8843012.1"/>
    <property type="molecule type" value="Genomic_DNA"/>
</dbReference>
<keyword evidence="1" id="KW-0472">Membrane</keyword>
<reference evidence="2" key="1">
    <citation type="submission" date="2022-08" db="EMBL/GenBank/DDBJ databases">
        <authorList>
            <person name="Kim S.-J."/>
        </authorList>
    </citation>
    <scope>NUCLEOTIDE SEQUENCE</scope>
    <source>
        <strain evidence="2">KJ</strain>
    </source>
</reference>
<dbReference type="Proteomes" id="UP001246473">
    <property type="component" value="Unassembled WGS sequence"/>
</dbReference>
<name>A0AAP5V0J8_9BURK</name>
<organism evidence="2 3">
    <name type="scientific">Paraburkholderia fungorum</name>
    <dbReference type="NCBI Taxonomy" id="134537"/>
    <lineage>
        <taxon>Bacteria</taxon>
        <taxon>Pseudomonadati</taxon>
        <taxon>Pseudomonadota</taxon>
        <taxon>Betaproteobacteria</taxon>
        <taxon>Burkholderiales</taxon>
        <taxon>Burkholderiaceae</taxon>
        <taxon>Paraburkholderia</taxon>
    </lineage>
</organism>